<keyword evidence="2" id="KW-1185">Reference proteome</keyword>
<dbReference type="RefSeq" id="XP_066698642.1">
    <property type="nucleotide sequence ID" value="XM_066846244.1"/>
</dbReference>
<evidence type="ECO:0000313" key="2">
    <source>
        <dbReference type="Proteomes" id="UP001391051"/>
    </source>
</evidence>
<reference evidence="1 2" key="1">
    <citation type="submission" date="2023-01" db="EMBL/GenBank/DDBJ databases">
        <title>Analysis of 21 Apiospora genomes using comparative genomics revels a genus with tremendous synthesis potential of carbohydrate active enzymes and secondary metabolites.</title>
        <authorList>
            <person name="Sorensen T."/>
        </authorList>
    </citation>
    <scope>NUCLEOTIDE SEQUENCE [LARGE SCALE GENOMIC DNA]</scope>
    <source>
        <strain evidence="1 2">CBS 24483</strain>
    </source>
</reference>
<sequence length="142" mass="14984">MAEKAQQVNHSIENIRRDLEVLRNAGALRPEQYASITAQLPAPGGYPSNYVDARYGGGYAPPPNVSPDFPQAIAQQAQDPNHPANPKHSKHSEWAKSLAEKFGNAMVLGGGATLGSDGLFVGVANLSSPLAVVNSAFNALKH</sequence>
<gene>
    <name evidence="1" type="ORF">PG986_010022</name>
</gene>
<proteinExistence type="predicted"/>
<dbReference type="GeneID" id="92079306"/>
<protein>
    <submittedName>
        <fullName evidence="1">Uncharacterized protein</fullName>
    </submittedName>
</protein>
<dbReference type="EMBL" id="JAQQWE010000006">
    <property type="protein sequence ID" value="KAK7949136.1"/>
    <property type="molecule type" value="Genomic_DNA"/>
</dbReference>
<organism evidence="1 2">
    <name type="scientific">Apiospora aurea</name>
    <dbReference type="NCBI Taxonomy" id="335848"/>
    <lineage>
        <taxon>Eukaryota</taxon>
        <taxon>Fungi</taxon>
        <taxon>Dikarya</taxon>
        <taxon>Ascomycota</taxon>
        <taxon>Pezizomycotina</taxon>
        <taxon>Sordariomycetes</taxon>
        <taxon>Xylariomycetidae</taxon>
        <taxon>Amphisphaeriales</taxon>
        <taxon>Apiosporaceae</taxon>
        <taxon>Apiospora</taxon>
    </lineage>
</organism>
<dbReference type="Proteomes" id="UP001391051">
    <property type="component" value="Unassembled WGS sequence"/>
</dbReference>
<evidence type="ECO:0000313" key="1">
    <source>
        <dbReference type="EMBL" id="KAK7949136.1"/>
    </source>
</evidence>
<accession>A0ABR1QAJ9</accession>
<name>A0ABR1QAJ9_9PEZI</name>
<comment type="caution">
    <text evidence="1">The sequence shown here is derived from an EMBL/GenBank/DDBJ whole genome shotgun (WGS) entry which is preliminary data.</text>
</comment>